<sequence>MEDLLRPIYQEHAGNPNTIGIILFERKKSDSPITDNFDVILLIIVCTAEKEWQEKHYEFNSKTAVMHTITEDLLKQWVDINGYQEAIEWIIAGNTIFDRDASISRLKEQLRRFPHEKRDSRKAIEFGKLIKRYTEVKDLYMSEQYKDAFSEMVHTLHYLARLAVIEKGYYPEVTLWSQVREIDPEIYKLYDELIQSNEEIGKRVHLMILAADFAISRRAKVSAKHLLDILEIKNGAWSYEEIKQNASIKPYELNLSAMLNYLTEKGILAAVRIDTKGVGVYQRKYRLNRA</sequence>
<evidence type="ECO:0000259" key="1">
    <source>
        <dbReference type="Pfam" id="PF14540"/>
    </source>
</evidence>
<dbReference type="Pfam" id="PF22339">
    <property type="entry name" value="YgxA-like_sub_bind"/>
    <property type="match status" value="1"/>
</dbReference>
<dbReference type="Gene3D" id="1.10.10.10">
    <property type="entry name" value="Winged helix-like DNA-binding domain superfamily/Winged helix DNA-binding domain"/>
    <property type="match status" value="1"/>
</dbReference>
<dbReference type="InterPro" id="IPR043519">
    <property type="entry name" value="NT_sf"/>
</dbReference>
<protein>
    <recommendedName>
        <fullName evidence="6">Nucleotidyltransferase-like domain-containing protein</fullName>
    </recommendedName>
</protein>
<dbReference type="Gene3D" id="1.20.120.330">
    <property type="entry name" value="Nucleotidyltransferases domain 2"/>
    <property type="match status" value="1"/>
</dbReference>
<dbReference type="InterPro" id="IPR054515">
    <property type="entry name" value="YgxA-like_substrate-bd"/>
</dbReference>
<keyword evidence="5" id="KW-1185">Reference proteome</keyword>
<feature type="domain" description="Nucleotidyltransferase-like" evidence="1">
    <location>
        <begin position="1"/>
        <end position="118"/>
    </location>
</feature>
<dbReference type="Gene3D" id="3.30.460.10">
    <property type="entry name" value="Beta Polymerase, domain 2"/>
    <property type="match status" value="1"/>
</dbReference>
<dbReference type="InterPro" id="IPR036388">
    <property type="entry name" value="WH-like_DNA-bd_sf"/>
</dbReference>
<reference evidence="4 5" key="1">
    <citation type="submission" date="2019-03" db="EMBL/GenBank/DDBJ databases">
        <title>Genome sequence of Lentibacillus salicampi ATCC BAA-719.</title>
        <authorList>
            <person name="Maclea K.S."/>
            <person name="Simoes Junior M."/>
        </authorList>
    </citation>
    <scope>NUCLEOTIDE SEQUENCE [LARGE SCALE GENOMIC DNA]</scope>
    <source>
        <strain evidence="4 5">ATCC BAA-719</strain>
    </source>
</reference>
<dbReference type="OrthoDB" id="2350973at2"/>
<evidence type="ECO:0000313" key="4">
    <source>
        <dbReference type="EMBL" id="TFJ91464.1"/>
    </source>
</evidence>
<organism evidence="4 5">
    <name type="scientific">Lentibacillus salicampi</name>
    <dbReference type="NCBI Taxonomy" id="175306"/>
    <lineage>
        <taxon>Bacteria</taxon>
        <taxon>Bacillati</taxon>
        <taxon>Bacillota</taxon>
        <taxon>Bacilli</taxon>
        <taxon>Bacillales</taxon>
        <taxon>Bacillaceae</taxon>
        <taxon>Lentibacillus</taxon>
    </lineage>
</organism>
<evidence type="ECO:0000313" key="5">
    <source>
        <dbReference type="Proteomes" id="UP000298484"/>
    </source>
</evidence>
<dbReference type="InterPro" id="IPR029348">
    <property type="entry name" value="NTF-like"/>
</dbReference>
<dbReference type="AlphaFoldDB" id="A0A4Y9AAS5"/>
<dbReference type="Pfam" id="PF18576">
    <property type="entry name" value="HTH_52"/>
    <property type="match status" value="1"/>
</dbReference>
<dbReference type="EMBL" id="SRHY01000051">
    <property type="protein sequence ID" value="TFJ91464.1"/>
    <property type="molecule type" value="Genomic_DNA"/>
</dbReference>
<evidence type="ECO:0008006" key="6">
    <source>
        <dbReference type="Google" id="ProtNLM"/>
    </source>
</evidence>
<name>A0A4Y9AAS5_9BACI</name>
<evidence type="ECO:0000259" key="3">
    <source>
        <dbReference type="Pfam" id="PF22339"/>
    </source>
</evidence>
<dbReference type="InterPro" id="IPR041143">
    <property type="entry name" value="YgxA_HTH"/>
</dbReference>
<feature type="domain" description="YgxA-like helix-turn-helix" evidence="2">
    <location>
        <begin position="224"/>
        <end position="286"/>
    </location>
</feature>
<accession>A0A4Y9AAS5</accession>
<feature type="domain" description="YgxA-like substrate binding" evidence="3">
    <location>
        <begin position="121"/>
        <end position="217"/>
    </location>
</feature>
<gene>
    <name evidence="4" type="ORF">E4U82_17390</name>
</gene>
<evidence type="ECO:0000259" key="2">
    <source>
        <dbReference type="Pfam" id="PF18576"/>
    </source>
</evidence>
<proteinExistence type="predicted"/>
<dbReference type="RefSeq" id="WP_135111438.1">
    <property type="nucleotide sequence ID" value="NZ_SRHY01000051.1"/>
</dbReference>
<dbReference type="Proteomes" id="UP000298484">
    <property type="component" value="Unassembled WGS sequence"/>
</dbReference>
<comment type="caution">
    <text evidence="4">The sequence shown here is derived from an EMBL/GenBank/DDBJ whole genome shotgun (WGS) entry which is preliminary data.</text>
</comment>
<dbReference type="Pfam" id="PF14540">
    <property type="entry name" value="NTF-like"/>
    <property type="match status" value="1"/>
</dbReference>